<proteinExistence type="predicted"/>
<keyword evidence="2" id="KW-1185">Reference proteome</keyword>
<evidence type="ECO:0000313" key="2">
    <source>
        <dbReference type="Proteomes" id="UP001064971"/>
    </source>
</evidence>
<gene>
    <name evidence="1" type="ORF">DAETH_42080</name>
</gene>
<dbReference type="EMBL" id="AP026562">
    <property type="protein sequence ID" value="BDP44239.1"/>
    <property type="molecule type" value="Genomic_DNA"/>
</dbReference>
<sequence length="70" mass="7639">MVGSLAQHVQTLEKRIEAQEGQGSETQKAVGELRTTMQNLTRAVNGAFAELLTAQEEARNQPKGGLFGRR</sequence>
<accession>A0ABM8AKH5</accession>
<dbReference type="Proteomes" id="UP001064971">
    <property type="component" value="Plasmid pDAETH-2"/>
</dbReference>
<geneLocation type="plasmid" evidence="1 2">
    <name>pDAETH-2</name>
</geneLocation>
<reference evidence="1" key="1">
    <citation type="submission" date="2022-07" db="EMBL/GenBank/DDBJ databases">
        <title>Complete Genome Sequence of the Radioresistant Bacterium Deinococcus aetherius ST0316, Isolated from the Air Dust collected in Lower Stratosphere above Japan.</title>
        <authorList>
            <person name="Satoh K."/>
            <person name="Hagiwara K."/>
            <person name="Katsumata K."/>
            <person name="Kubo A."/>
            <person name="Yokobori S."/>
            <person name="Yamagishi A."/>
            <person name="Oono Y."/>
            <person name="Narumi I."/>
        </authorList>
    </citation>
    <scope>NUCLEOTIDE SEQUENCE</scope>
    <source>
        <strain evidence="1">ST0316</strain>
        <plasmid evidence="1">pDAETH-2</plasmid>
    </source>
</reference>
<evidence type="ECO:0000313" key="1">
    <source>
        <dbReference type="EMBL" id="BDP44239.1"/>
    </source>
</evidence>
<keyword evidence="1" id="KW-0614">Plasmid</keyword>
<protein>
    <submittedName>
        <fullName evidence="1">Uncharacterized protein</fullName>
    </submittedName>
</protein>
<organism evidence="1 2">
    <name type="scientific">Deinococcus aetherius</name>
    <dbReference type="NCBI Taxonomy" id="200252"/>
    <lineage>
        <taxon>Bacteria</taxon>
        <taxon>Thermotogati</taxon>
        <taxon>Deinococcota</taxon>
        <taxon>Deinococci</taxon>
        <taxon>Deinococcales</taxon>
        <taxon>Deinococcaceae</taxon>
        <taxon>Deinococcus</taxon>
    </lineage>
</organism>
<name>A0ABM8AKH5_9DEIO</name>